<evidence type="ECO:0000313" key="1">
    <source>
        <dbReference type="EMBL" id="RNA15025.1"/>
    </source>
</evidence>
<organism evidence="1 2">
    <name type="scientific">Brachionus plicatilis</name>
    <name type="common">Marine rotifer</name>
    <name type="synonym">Brachionus muelleri</name>
    <dbReference type="NCBI Taxonomy" id="10195"/>
    <lineage>
        <taxon>Eukaryota</taxon>
        <taxon>Metazoa</taxon>
        <taxon>Spiralia</taxon>
        <taxon>Gnathifera</taxon>
        <taxon>Rotifera</taxon>
        <taxon>Eurotatoria</taxon>
        <taxon>Monogononta</taxon>
        <taxon>Pseudotrocha</taxon>
        <taxon>Ploima</taxon>
        <taxon>Brachionidae</taxon>
        <taxon>Brachionus</taxon>
    </lineage>
</organism>
<name>A0A3M7QVQ8_BRAPC</name>
<dbReference type="AlphaFoldDB" id="A0A3M7QVQ8"/>
<dbReference type="Proteomes" id="UP000276133">
    <property type="component" value="Unassembled WGS sequence"/>
</dbReference>
<accession>A0A3M7QVQ8</accession>
<comment type="caution">
    <text evidence="1">The sequence shown here is derived from an EMBL/GenBank/DDBJ whole genome shotgun (WGS) entry which is preliminary data.</text>
</comment>
<dbReference type="EMBL" id="REGN01005056">
    <property type="protein sequence ID" value="RNA15025.1"/>
    <property type="molecule type" value="Genomic_DNA"/>
</dbReference>
<evidence type="ECO:0000313" key="2">
    <source>
        <dbReference type="Proteomes" id="UP000276133"/>
    </source>
</evidence>
<keyword evidence="2" id="KW-1185">Reference proteome</keyword>
<sequence>MKDYFENKNSNGFKNSKIFWSFYRSSIKIRNDFACDVCPEIIHDGENSANSISEQVEMFNKIEKSISELLNSSSPGYIVKLQNTRLEWLEWNGMNGTKRMEWNRMEWKWNGNGFLWNASPFHSFSGTDHFILARTIVPLQRDVCTKNQNSGIIPHLAL</sequence>
<protein>
    <submittedName>
        <fullName evidence="1">Uncharacterized protein</fullName>
    </submittedName>
</protein>
<proteinExistence type="predicted"/>
<reference evidence="1 2" key="1">
    <citation type="journal article" date="2018" name="Sci. Rep.">
        <title>Genomic signatures of local adaptation to the degree of environmental predictability in rotifers.</title>
        <authorList>
            <person name="Franch-Gras L."/>
            <person name="Hahn C."/>
            <person name="Garcia-Roger E.M."/>
            <person name="Carmona M.J."/>
            <person name="Serra M."/>
            <person name="Gomez A."/>
        </authorList>
    </citation>
    <scope>NUCLEOTIDE SEQUENCE [LARGE SCALE GENOMIC DNA]</scope>
    <source>
        <strain evidence="1">HYR1</strain>
    </source>
</reference>
<gene>
    <name evidence="1" type="ORF">BpHYR1_035878</name>
</gene>